<protein>
    <recommendedName>
        <fullName evidence="1">RNA-directed DNA polymerase</fullName>
        <ecNumber evidence="1">2.7.7.49</ecNumber>
    </recommendedName>
</protein>
<dbReference type="PANTHER" id="PTHR37984">
    <property type="entry name" value="PROTEIN CBG26694"/>
    <property type="match status" value="1"/>
</dbReference>
<evidence type="ECO:0000313" key="10">
    <source>
        <dbReference type="Proteomes" id="UP000499080"/>
    </source>
</evidence>
<dbReference type="CDD" id="cd00303">
    <property type="entry name" value="retropepsin_like"/>
    <property type="match status" value="1"/>
</dbReference>
<dbReference type="Pfam" id="PF13975">
    <property type="entry name" value="gag-asp_proteas"/>
    <property type="match status" value="1"/>
</dbReference>
<evidence type="ECO:0000256" key="4">
    <source>
        <dbReference type="ARBA" id="ARBA00022722"/>
    </source>
</evidence>
<dbReference type="InterPro" id="IPR050951">
    <property type="entry name" value="Retrovirus_Pol_polyprotein"/>
</dbReference>
<dbReference type="Gene3D" id="1.10.340.70">
    <property type="match status" value="1"/>
</dbReference>
<evidence type="ECO:0000259" key="8">
    <source>
        <dbReference type="Pfam" id="PF22938"/>
    </source>
</evidence>
<dbReference type="InterPro" id="IPR021109">
    <property type="entry name" value="Peptidase_aspartic_dom_sf"/>
</dbReference>
<name>A0A4Y2PPE7_ARAVE</name>
<comment type="caution">
    <text evidence="9">The sequence shown here is derived from an EMBL/GenBank/DDBJ whole genome shotgun (WGS) entry which is preliminary data.</text>
</comment>
<dbReference type="InterPro" id="IPR054465">
    <property type="entry name" value="Integrase_p58-like_C"/>
</dbReference>
<dbReference type="GO" id="GO:0003964">
    <property type="term" value="F:RNA-directed DNA polymerase activity"/>
    <property type="evidence" value="ECO:0007669"/>
    <property type="project" value="UniProtKB-EC"/>
</dbReference>
<evidence type="ECO:0000256" key="2">
    <source>
        <dbReference type="ARBA" id="ARBA00022679"/>
    </source>
</evidence>
<dbReference type="Pfam" id="PF22938">
    <property type="entry name" value="Integrase_p58_C"/>
    <property type="match status" value="1"/>
</dbReference>
<proteinExistence type="predicted"/>
<dbReference type="InterPro" id="IPR041588">
    <property type="entry name" value="Integrase_H2C2"/>
</dbReference>
<dbReference type="InterPro" id="IPR001969">
    <property type="entry name" value="Aspartic_peptidase_AS"/>
</dbReference>
<accession>A0A4Y2PPE7</accession>
<keyword evidence="3" id="KW-0548">Nucleotidyltransferase</keyword>
<dbReference type="Pfam" id="PF17921">
    <property type="entry name" value="Integrase_H2C2"/>
    <property type="match status" value="1"/>
</dbReference>
<dbReference type="PROSITE" id="PS00141">
    <property type="entry name" value="ASP_PROTEASE"/>
    <property type="match status" value="1"/>
</dbReference>
<dbReference type="GO" id="GO:0004190">
    <property type="term" value="F:aspartic-type endopeptidase activity"/>
    <property type="evidence" value="ECO:0007669"/>
    <property type="project" value="InterPro"/>
</dbReference>
<feature type="domain" description="Integrase p58-like C-terminal" evidence="8">
    <location>
        <begin position="438"/>
        <end position="471"/>
    </location>
</feature>
<dbReference type="OrthoDB" id="6468999at2759"/>
<dbReference type="EC" id="2.7.7.49" evidence="1"/>
<evidence type="ECO:0000256" key="5">
    <source>
        <dbReference type="ARBA" id="ARBA00022759"/>
    </source>
</evidence>
<feature type="domain" description="Integrase zinc-binding" evidence="7">
    <location>
        <begin position="279"/>
        <end position="335"/>
    </location>
</feature>
<dbReference type="PANTHER" id="PTHR37984:SF5">
    <property type="entry name" value="PROTEIN NYNRIN-LIKE"/>
    <property type="match status" value="1"/>
</dbReference>
<evidence type="ECO:0000259" key="7">
    <source>
        <dbReference type="Pfam" id="PF17921"/>
    </source>
</evidence>
<reference evidence="9 10" key="1">
    <citation type="journal article" date="2019" name="Sci. Rep.">
        <title>Orb-weaving spider Araneus ventricosus genome elucidates the spidroin gene catalogue.</title>
        <authorList>
            <person name="Kono N."/>
            <person name="Nakamura H."/>
            <person name="Ohtoshi R."/>
            <person name="Moran D.A.P."/>
            <person name="Shinohara A."/>
            <person name="Yoshida Y."/>
            <person name="Fujiwara M."/>
            <person name="Mori M."/>
            <person name="Tomita M."/>
            <person name="Arakawa K."/>
        </authorList>
    </citation>
    <scope>NUCLEOTIDE SEQUENCE [LARGE SCALE GENOMIC DNA]</scope>
</reference>
<organism evidence="9 10">
    <name type="scientific">Araneus ventricosus</name>
    <name type="common">Orbweaver spider</name>
    <name type="synonym">Epeira ventricosa</name>
    <dbReference type="NCBI Taxonomy" id="182803"/>
    <lineage>
        <taxon>Eukaryota</taxon>
        <taxon>Metazoa</taxon>
        <taxon>Ecdysozoa</taxon>
        <taxon>Arthropoda</taxon>
        <taxon>Chelicerata</taxon>
        <taxon>Arachnida</taxon>
        <taxon>Araneae</taxon>
        <taxon>Araneomorphae</taxon>
        <taxon>Entelegynae</taxon>
        <taxon>Araneoidea</taxon>
        <taxon>Araneidae</taxon>
        <taxon>Araneus</taxon>
    </lineage>
</organism>
<dbReference type="FunFam" id="1.10.340.70:FF:000001">
    <property type="entry name" value="Retrovirus-related Pol polyprotein from transposon gypsy-like Protein"/>
    <property type="match status" value="1"/>
</dbReference>
<keyword evidence="4" id="KW-0540">Nuclease</keyword>
<dbReference type="GO" id="GO:0004519">
    <property type="term" value="F:endonuclease activity"/>
    <property type="evidence" value="ECO:0007669"/>
    <property type="project" value="UniProtKB-KW"/>
</dbReference>
<evidence type="ECO:0000256" key="6">
    <source>
        <dbReference type="SAM" id="MobiDB-lite"/>
    </source>
</evidence>
<dbReference type="Proteomes" id="UP000499080">
    <property type="component" value="Unassembled WGS sequence"/>
</dbReference>
<gene>
    <name evidence="9" type="ORF">AVEN_47392_1</name>
</gene>
<evidence type="ECO:0000256" key="3">
    <source>
        <dbReference type="ARBA" id="ARBA00022695"/>
    </source>
</evidence>
<keyword evidence="2" id="KW-0808">Transferase</keyword>
<sequence>MYGRLTGRRLPFLNKAPEEGLKVSALCGGRNGLYLKESICDIPCLFLVDTGTNITLLRADLAHKVKERLIYTAPNLTLKTATGEKAKIQGKLDASIECGSRKFQHRVYVADITDSCILGLDFLQKFKFTVDLEKNEIRTGSEKISLFSSSTQHRKRASDGKNVLSRRLCFEGCEPCSNAEKKFRKETDTSVEALTITTENRWSLSEIQKAQLEDPDIRPILKMKLNSADRPSWQEITRESPETKRYWALWNSLYLKDGVLYRKWESNDGGFYRRQLILPNCRIQEVLRKIHDNTSGRHFGVMETLRKTRERFYWDRLRADIEKWCRECQACGDRKGSKTEQGKSVMGRTPAETFSDRTLRFPCDILFGRPRDTPSSPTNSEARLESAKTSAGEQVELSRERMKTRATDYHFKEGDLIWMYNPKRRRGLSPKLQQNWEGPYTIVKKLNDVIYRVQRSPNAKPKVIHINRLTPYRATDHSSV</sequence>
<keyword evidence="10" id="KW-1185">Reference proteome</keyword>
<dbReference type="GO" id="GO:0006508">
    <property type="term" value="P:proteolysis"/>
    <property type="evidence" value="ECO:0007669"/>
    <property type="project" value="InterPro"/>
</dbReference>
<dbReference type="SUPFAM" id="SSF50630">
    <property type="entry name" value="Acid proteases"/>
    <property type="match status" value="1"/>
</dbReference>
<dbReference type="Gene3D" id="2.40.70.10">
    <property type="entry name" value="Acid Proteases"/>
    <property type="match status" value="1"/>
</dbReference>
<dbReference type="AlphaFoldDB" id="A0A4Y2PPE7"/>
<dbReference type="EMBL" id="BGPR01011790">
    <property type="protein sequence ID" value="GBN52972.1"/>
    <property type="molecule type" value="Genomic_DNA"/>
</dbReference>
<evidence type="ECO:0000313" key="9">
    <source>
        <dbReference type="EMBL" id="GBN52972.1"/>
    </source>
</evidence>
<keyword evidence="5" id="KW-0378">Hydrolase</keyword>
<feature type="compositionally biased region" description="Polar residues" evidence="6">
    <location>
        <begin position="373"/>
        <end position="392"/>
    </location>
</feature>
<evidence type="ECO:0000256" key="1">
    <source>
        <dbReference type="ARBA" id="ARBA00012493"/>
    </source>
</evidence>
<feature type="region of interest" description="Disordered" evidence="6">
    <location>
        <begin position="368"/>
        <end position="401"/>
    </location>
</feature>
<keyword evidence="5" id="KW-0255">Endonuclease</keyword>